<evidence type="ECO:0000313" key="6">
    <source>
        <dbReference type="EMBL" id="API61108.1"/>
    </source>
</evidence>
<dbReference type="InterPro" id="IPR024607">
    <property type="entry name" value="Sulfatase_CS"/>
</dbReference>
<dbReference type="EMBL" id="CP018221">
    <property type="protein sequence ID" value="API61108.1"/>
    <property type="molecule type" value="Genomic_DNA"/>
</dbReference>
<keyword evidence="4" id="KW-0106">Calcium</keyword>
<evidence type="ECO:0000256" key="4">
    <source>
        <dbReference type="ARBA" id="ARBA00022837"/>
    </source>
</evidence>
<dbReference type="Pfam" id="PF00884">
    <property type="entry name" value="Sulfatase"/>
    <property type="match status" value="1"/>
</dbReference>
<dbReference type="InterPro" id="IPR000917">
    <property type="entry name" value="Sulfatase_N"/>
</dbReference>
<dbReference type="SUPFAM" id="SSF53649">
    <property type="entry name" value="Alkaline phosphatase-like"/>
    <property type="match status" value="1"/>
</dbReference>
<evidence type="ECO:0000256" key="1">
    <source>
        <dbReference type="ARBA" id="ARBA00008779"/>
    </source>
</evidence>
<gene>
    <name evidence="6" type="ORF">BSL82_11700</name>
</gene>
<dbReference type="PANTHER" id="PTHR42693:SF43">
    <property type="entry name" value="BLL2667 PROTEIN"/>
    <property type="match status" value="1"/>
</dbReference>
<dbReference type="Proteomes" id="UP000182063">
    <property type="component" value="Chromosome"/>
</dbReference>
<dbReference type="GO" id="GO:0046872">
    <property type="term" value="F:metal ion binding"/>
    <property type="evidence" value="ECO:0007669"/>
    <property type="project" value="UniProtKB-KW"/>
</dbReference>
<dbReference type="AlphaFoldDB" id="A0A1L3ZZP3"/>
<accession>A0A1L3ZZP3</accession>
<dbReference type="Gene3D" id="3.40.720.10">
    <property type="entry name" value="Alkaline Phosphatase, subunit A"/>
    <property type="match status" value="1"/>
</dbReference>
<keyword evidence="3" id="KW-0378">Hydrolase</keyword>
<dbReference type="KEGG" id="sphj:BSL82_11700"/>
<dbReference type="Gene3D" id="3.30.1120.10">
    <property type="match status" value="1"/>
</dbReference>
<name>A0A1L3ZZP3_9SPHN</name>
<proteinExistence type="inferred from homology"/>
<evidence type="ECO:0000256" key="3">
    <source>
        <dbReference type="ARBA" id="ARBA00022801"/>
    </source>
</evidence>
<dbReference type="CDD" id="cd16025">
    <property type="entry name" value="PAS_like"/>
    <property type="match status" value="1"/>
</dbReference>
<sequence length="725" mass="78664">MLTDDEGFGAASAFGGPVPTPNLERLAKAGLSYTRFHTTAMCSPTRASLLTGRNHHAVNMGTLTEFAQGSPGYTSVIPDSAATVARILKGSGYSTAFFGKHHNIPIGQDSPAGPFDKWPTGLGFEYFFGFTSSDTDQWRPTLYRGTNPVPVDKDPRILDERLASDAIGWLHNQKAAAPEKPFLIYFAPGSTHTPHQAPADWIERFRGRFANGWDRVREETLARQKAMGIVPARTRLPAWPADLPRWSQLSAEDRKVQERYMEVYAAMLAFQDEQIGRLLNEVDRMGLAANTMVIWISGDNGADAAAGAAGSLSEKGEIANRHSTLAERVAALDQFGGPEQAINYSAGWALAMNAPFPFYKQIASHLGGTRNGAVISWPAMITGRGIRGQYHHVIDILPTILKAAKVQAPAFVDGVRQQPIDGVAMEYSFNAPTAPDRRTTQYYEMLGNRAIYHDGWLASTTPLKRPWEIGFGPTANENLTARYGWELYDLRSDFSQSKDVAARFPDRLKSMQLLFETEAAKYQVNPLDDRTSASRTAGIHKAYVIARDHYTFWGTGISLAPDLAPQMGNRTFIVDADVVVQPGSTDGVILANGSRLGGWSFYVKDGRPAVMHLFSQLPGDQFVLSSPAPLPTARPSHIRFAFSYLGGGYGKGGDVSISIDGKPVASAPLARSIVVPAGHGETFDIGHDRGVTVTGADVPNSFPGAIDKIEVRLGPVGKAWSASAK</sequence>
<dbReference type="SUPFAM" id="SSF49899">
    <property type="entry name" value="Concanavalin A-like lectins/glucanases"/>
    <property type="match status" value="1"/>
</dbReference>
<dbReference type="PROSITE" id="PS00523">
    <property type="entry name" value="SULFATASE_1"/>
    <property type="match status" value="1"/>
</dbReference>
<dbReference type="InterPro" id="IPR050738">
    <property type="entry name" value="Sulfatase"/>
</dbReference>
<dbReference type="PANTHER" id="PTHR42693">
    <property type="entry name" value="ARYLSULFATASE FAMILY MEMBER"/>
    <property type="match status" value="1"/>
</dbReference>
<reference evidence="7" key="1">
    <citation type="submission" date="2016-11" db="EMBL/GenBank/DDBJ databases">
        <title>Complete Genome Sequence of alachlor-degrading Sphingomonas sp. strain JJ-A5.</title>
        <authorList>
            <person name="Lee H."/>
            <person name="Ka J.-O."/>
        </authorList>
    </citation>
    <scope>NUCLEOTIDE SEQUENCE [LARGE SCALE GENOMIC DNA]</scope>
    <source>
        <strain evidence="7">JJ-A5</strain>
    </source>
</reference>
<keyword evidence="2" id="KW-0479">Metal-binding</keyword>
<dbReference type="GO" id="GO:0016787">
    <property type="term" value="F:hydrolase activity"/>
    <property type="evidence" value="ECO:0007669"/>
    <property type="project" value="UniProtKB-KW"/>
</dbReference>
<dbReference type="InterPro" id="IPR017850">
    <property type="entry name" value="Alkaline_phosphatase_core_sf"/>
</dbReference>
<organism evidence="6 7">
    <name type="scientific">Tardibacter chloracetimidivorans</name>
    <dbReference type="NCBI Taxonomy" id="1921510"/>
    <lineage>
        <taxon>Bacteria</taxon>
        <taxon>Pseudomonadati</taxon>
        <taxon>Pseudomonadota</taxon>
        <taxon>Alphaproteobacteria</taxon>
        <taxon>Sphingomonadales</taxon>
        <taxon>Sphingomonadaceae</taxon>
        <taxon>Tardibacter</taxon>
    </lineage>
</organism>
<feature type="domain" description="Sulfatase N-terminal" evidence="5">
    <location>
        <begin position="2"/>
        <end position="405"/>
    </location>
</feature>
<dbReference type="STRING" id="1921510.BSL82_11700"/>
<protein>
    <submittedName>
        <fullName evidence="6">Arylsulfatase</fullName>
    </submittedName>
</protein>
<dbReference type="InterPro" id="IPR013320">
    <property type="entry name" value="ConA-like_dom_sf"/>
</dbReference>
<evidence type="ECO:0000313" key="7">
    <source>
        <dbReference type="Proteomes" id="UP000182063"/>
    </source>
</evidence>
<evidence type="ECO:0000256" key="2">
    <source>
        <dbReference type="ARBA" id="ARBA00022723"/>
    </source>
</evidence>
<keyword evidence="7" id="KW-1185">Reference proteome</keyword>
<comment type="similarity">
    <text evidence="1">Belongs to the sulfatase family.</text>
</comment>
<evidence type="ECO:0000259" key="5">
    <source>
        <dbReference type="Pfam" id="PF00884"/>
    </source>
</evidence>